<protein>
    <recommendedName>
        <fullName evidence="3">Dual-action HEIGH metallo-peptidase</fullName>
    </recommendedName>
</protein>
<dbReference type="Pfam" id="PF12388">
    <property type="entry name" value="Peptidase_M57"/>
    <property type="match status" value="1"/>
</dbReference>
<dbReference type="EMBL" id="CP017141">
    <property type="protein sequence ID" value="AOM79828.1"/>
    <property type="molecule type" value="Genomic_DNA"/>
</dbReference>
<evidence type="ECO:0000313" key="2">
    <source>
        <dbReference type="Proteomes" id="UP000094313"/>
    </source>
</evidence>
<dbReference type="Gene3D" id="3.40.390.10">
    <property type="entry name" value="Collagenase (Catalytic Domain)"/>
    <property type="match status" value="1"/>
</dbReference>
<organism evidence="1 2">
    <name type="scientific">Pedobacter steynii</name>
    <dbReference type="NCBI Taxonomy" id="430522"/>
    <lineage>
        <taxon>Bacteria</taxon>
        <taxon>Pseudomonadati</taxon>
        <taxon>Bacteroidota</taxon>
        <taxon>Sphingobacteriia</taxon>
        <taxon>Sphingobacteriales</taxon>
        <taxon>Sphingobacteriaceae</taxon>
        <taxon>Pedobacter</taxon>
    </lineage>
</organism>
<dbReference type="InterPro" id="IPR024653">
    <property type="entry name" value="Peptidase_M10/M27/M57"/>
</dbReference>
<dbReference type="Proteomes" id="UP000094313">
    <property type="component" value="Chromosome"/>
</dbReference>
<gene>
    <name evidence="1" type="ORF">BFS30_23290</name>
</gene>
<dbReference type="GO" id="GO:0008237">
    <property type="term" value="F:metallopeptidase activity"/>
    <property type="evidence" value="ECO:0007669"/>
    <property type="project" value="InterPro"/>
</dbReference>
<sequence length="270" mass="29321">MQFYNNLLNCRIITIIPKIQTMKNLFKSIALIAVFAILITSCSKKNDTPADQETKAEQKDKVLAYIKSLGFSDAQIVEKGDRYIVDGDMVVDKNMEVPTDNGKIKTEQYYNGYLVTNSANILVKVDPSVTSMAAEIDAAILQWNTVPNSKIKFVLTTGSTYDILIKVDNTIGSSTCGQAYLSTSNGKAGSVVWINQELIKNNSFAQRTRTITHEFGHTISFRHTNQSTSIAVPGVGGTDASSLMNGGQCGSGATVLSTKDKQATAVLYPL</sequence>
<evidence type="ECO:0000313" key="1">
    <source>
        <dbReference type="EMBL" id="AOM79828.1"/>
    </source>
</evidence>
<dbReference type="SUPFAM" id="SSF55486">
    <property type="entry name" value="Metalloproteases ('zincins'), catalytic domain"/>
    <property type="match status" value="1"/>
</dbReference>
<proteinExistence type="predicted"/>
<reference evidence="1 2" key="1">
    <citation type="submission" date="2016-08" db="EMBL/GenBank/DDBJ databases">
        <authorList>
            <person name="Seilhamer J.J."/>
        </authorList>
    </citation>
    <scope>NUCLEOTIDE SEQUENCE [LARGE SCALE GENOMIC DNA]</scope>
    <source>
        <strain evidence="1 2">DX4</strain>
    </source>
</reference>
<keyword evidence="2" id="KW-1185">Reference proteome</keyword>
<accession>A0A1D7QMD4</accession>
<name>A0A1D7QMD4_9SPHI</name>
<dbReference type="AlphaFoldDB" id="A0A1D7QMD4"/>
<dbReference type="OrthoDB" id="626541at2"/>
<dbReference type="KEGG" id="psty:BFS30_23290"/>
<dbReference type="InterPro" id="IPR024079">
    <property type="entry name" value="MetalloPept_cat_dom_sf"/>
</dbReference>
<evidence type="ECO:0008006" key="3">
    <source>
        <dbReference type="Google" id="ProtNLM"/>
    </source>
</evidence>